<dbReference type="CDD" id="cd08276">
    <property type="entry name" value="MDR7"/>
    <property type="match status" value="1"/>
</dbReference>
<proteinExistence type="predicted"/>
<dbReference type="SMART" id="SM00829">
    <property type="entry name" value="PKS_ER"/>
    <property type="match status" value="1"/>
</dbReference>
<dbReference type="PANTHER" id="PTHR45033:SF1">
    <property type="entry name" value="OXIDOREDUCTASE (EUROFUNG)"/>
    <property type="match status" value="1"/>
</dbReference>
<dbReference type="STRING" id="303698.A0A1V6SZJ6"/>
<dbReference type="InterPro" id="IPR036291">
    <property type="entry name" value="NAD(P)-bd_dom_sf"/>
</dbReference>
<protein>
    <recommendedName>
        <fullName evidence="1">Enoyl reductase (ER) domain-containing protein</fullName>
    </recommendedName>
</protein>
<feature type="domain" description="Enoyl reductase (ER)" evidence="1">
    <location>
        <begin position="12"/>
        <end position="348"/>
    </location>
</feature>
<dbReference type="InterPro" id="IPR013149">
    <property type="entry name" value="ADH-like_C"/>
</dbReference>
<dbReference type="SUPFAM" id="SSF50129">
    <property type="entry name" value="GroES-like"/>
    <property type="match status" value="1"/>
</dbReference>
<comment type="caution">
    <text evidence="2">The sequence shown here is derived from an EMBL/GenBank/DDBJ whole genome shotgun (WGS) entry which is preliminary data.</text>
</comment>
<dbReference type="GO" id="GO:0016491">
    <property type="term" value="F:oxidoreductase activity"/>
    <property type="evidence" value="ECO:0007669"/>
    <property type="project" value="InterPro"/>
</dbReference>
<evidence type="ECO:0000313" key="2">
    <source>
        <dbReference type="EMBL" id="OQE19139.1"/>
    </source>
</evidence>
<gene>
    <name evidence="2" type="ORF">PENSTE_c016G03135</name>
</gene>
<dbReference type="Gene3D" id="3.90.180.10">
    <property type="entry name" value="Medium-chain alcohol dehydrogenases, catalytic domain"/>
    <property type="match status" value="1"/>
</dbReference>
<dbReference type="InterPro" id="IPR011032">
    <property type="entry name" value="GroES-like_sf"/>
</dbReference>
<dbReference type="AlphaFoldDB" id="A0A1V6SZJ6"/>
<accession>A0A1V6SZJ6</accession>
<sequence>MSVQQWVTPLKGIESLRHEEAPMPSPGANEVLVEIHAVSLNYRDVEVTKGEYTHHKSANQETTIVPCSDMCGVVTAIGSGVKQWTVGDRVLSTFLPDHQTGQVTEKELGGSLGLPLNGVLATHRVFPAHSLVKAPSYLSDEEACTLPIAAVTAWMSINGMRPMGQNGGKGEYILLQGTGGVAISGLQIAKAAGAKAIITSSSDAKLDQAKKLGADYTINYRTTPGWETEVMQYTDNHGADIILETGGAQTLRKSFDCIAFGGLIDCIGYVSGKLDPEDDRLNVNVLALRRTVTLKGIINGPKDRFEEMIKFYEAHQIYPVVNRVFSFAQSPEAFQFVESGSHFGKVVIKIQ</sequence>
<dbReference type="OrthoDB" id="3509362at2759"/>
<keyword evidence="3" id="KW-1185">Reference proteome</keyword>
<evidence type="ECO:0000259" key="1">
    <source>
        <dbReference type="SMART" id="SM00829"/>
    </source>
</evidence>
<dbReference type="PANTHER" id="PTHR45033">
    <property type="match status" value="1"/>
</dbReference>
<dbReference type="InterPro" id="IPR013154">
    <property type="entry name" value="ADH-like_N"/>
</dbReference>
<dbReference type="Pfam" id="PF08240">
    <property type="entry name" value="ADH_N"/>
    <property type="match status" value="1"/>
</dbReference>
<reference evidence="3" key="1">
    <citation type="journal article" date="2017" name="Nat. Microbiol.">
        <title>Global analysis of biosynthetic gene clusters reveals vast potential of secondary metabolite production in Penicillium species.</title>
        <authorList>
            <person name="Nielsen J.C."/>
            <person name="Grijseels S."/>
            <person name="Prigent S."/>
            <person name="Ji B."/>
            <person name="Dainat J."/>
            <person name="Nielsen K.F."/>
            <person name="Frisvad J.C."/>
            <person name="Workman M."/>
            <person name="Nielsen J."/>
        </authorList>
    </citation>
    <scope>NUCLEOTIDE SEQUENCE [LARGE SCALE GENOMIC DNA]</scope>
    <source>
        <strain evidence="3">IBT 24891</strain>
    </source>
</reference>
<dbReference type="InterPro" id="IPR020843">
    <property type="entry name" value="ER"/>
</dbReference>
<dbReference type="Gene3D" id="3.40.50.720">
    <property type="entry name" value="NAD(P)-binding Rossmann-like Domain"/>
    <property type="match status" value="1"/>
</dbReference>
<evidence type="ECO:0000313" key="3">
    <source>
        <dbReference type="Proteomes" id="UP000191285"/>
    </source>
</evidence>
<dbReference type="Proteomes" id="UP000191285">
    <property type="component" value="Unassembled WGS sequence"/>
</dbReference>
<dbReference type="Pfam" id="PF00107">
    <property type="entry name" value="ADH_zinc_N"/>
    <property type="match status" value="1"/>
</dbReference>
<dbReference type="InterPro" id="IPR052711">
    <property type="entry name" value="Zinc_ADH-like"/>
</dbReference>
<dbReference type="SUPFAM" id="SSF51735">
    <property type="entry name" value="NAD(P)-binding Rossmann-fold domains"/>
    <property type="match status" value="1"/>
</dbReference>
<dbReference type="EMBL" id="MLKD01000016">
    <property type="protein sequence ID" value="OQE19139.1"/>
    <property type="molecule type" value="Genomic_DNA"/>
</dbReference>
<name>A0A1V6SZJ6_9EURO</name>
<organism evidence="2 3">
    <name type="scientific">Penicillium steckii</name>
    <dbReference type="NCBI Taxonomy" id="303698"/>
    <lineage>
        <taxon>Eukaryota</taxon>
        <taxon>Fungi</taxon>
        <taxon>Dikarya</taxon>
        <taxon>Ascomycota</taxon>
        <taxon>Pezizomycotina</taxon>
        <taxon>Eurotiomycetes</taxon>
        <taxon>Eurotiomycetidae</taxon>
        <taxon>Eurotiales</taxon>
        <taxon>Aspergillaceae</taxon>
        <taxon>Penicillium</taxon>
    </lineage>
</organism>